<dbReference type="HOGENOM" id="CLU_131535_1_0_6"/>
<evidence type="ECO:0000313" key="3">
    <source>
        <dbReference type="Proteomes" id="UP000002168"/>
    </source>
</evidence>
<dbReference type="Proteomes" id="UP000002168">
    <property type="component" value="Chromosome"/>
</dbReference>
<dbReference type="STRING" id="392500.Swoo_2403"/>
<accession>B1KFX4</accession>
<organism evidence="2 3">
    <name type="scientific">Shewanella woodyi (strain ATCC 51908 / MS32)</name>
    <dbReference type="NCBI Taxonomy" id="392500"/>
    <lineage>
        <taxon>Bacteria</taxon>
        <taxon>Pseudomonadati</taxon>
        <taxon>Pseudomonadota</taxon>
        <taxon>Gammaproteobacteria</taxon>
        <taxon>Alteromonadales</taxon>
        <taxon>Shewanellaceae</taxon>
        <taxon>Shewanella</taxon>
    </lineage>
</organism>
<reference evidence="2 3" key="1">
    <citation type="submission" date="2008-02" db="EMBL/GenBank/DDBJ databases">
        <title>Complete sequence of Shewanella woodyi ATCC 51908.</title>
        <authorList>
            <consortium name="US DOE Joint Genome Institute"/>
            <person name="Copeland A."/>
            <person name="Lucas S."/>
            <person name="Lapidus A."/>
            <person name="Glavina del Rio T."/>
            <person name="Dalin E."/>
            <person name="Tice H."/>
            <person name="Bruce D."/>
            <person name="Goodwin L."/>
            <person name="Pitluck S."/>
            <person name="Sims D."/>
            <person name="Brettin T."/>
            <person name="Detter J.C."/>
            <person name="Han C."/>
            <person name="Kuske C.R."/>
            <person name="Schmutz J."/>
            <person name="Larimer F."/>
            <person name="Land M."/>
            <person name="Hauser L."/>
            <person name="Kyrpides N."/>
            <person name="Lykidis A."/>
            <person name="Zhao J.-S."/>
            <person name="Richardson P."/>
        </authorList>
    </citation>
    <scope>NUCLEOTIDE SEQUENCE [LARGE SCALE GENOMIC DNA]</scope>
    <source>
        <strain evidence="3">ATCC 51908 / MS32</strain>
    </source>
</reference>
<dbReference type="InterPro" id="IPR010753">
    <property type="entry name" value="DUF1330"/>
</dbReference>
<feature type="domain" description="DUF1330" evidence="1">
    <location>
        <begin position="50"/>
        <end position="126"/>
    </location>
</feature>
<evidence type="ECO:0000313" key="2">
    <source>
        <dbReference type="EMBL" id="ACA86681.1"/>
    </source>
</evidence>
<dbReference type="PANTHER" id="PTHR40257:SF1">
    <property type="entry name" value="DUF1330 DOMAIN-CONTAINING PROTEIN"/>
    <property type="match status" value="1"/>
</dbReference>
<dbReference type="SUPFAM" id="SSF54909">
    <property type="entry name" value="Dimeric alpha+beta barrel"/>
    <property type="match status" value="1"/>
</dbReference>
<name>B1KFX4_SHEWM</name>
<dbReference type="AlphaFoldDB" id="B1KFX4"/>
<sequence>MKTISPSQKSFAELISGKVDDEPIVMVNLLKFKDQADYTKLASSHPDHALTITGKEAYAIYGEAVTPMVEEVGGQILWQGNTRFTFIAPDEETWDEVVLVQYPSRAAFLKMVTSGAYQKIVHHRDLSLDDSRLIETQPTNIG</sequence>
<keyword evidence="3" id="KW-1185">Reference proteome</keyword>
<dbReference type="PANTHER" id="PTHR40257">
    <property type="match status" value="1"/>
</dbReference>
<dbReference type="Pfam" id="PF07045">
    <property type="entry name" value="DUF1330"/>
    <property type="match status" value="1"/>
</dbReference>
<proteinExistence type="predicted"/>
<dbReference type="Gene3D" id="3.30.70.100">
    <property type="match status" value="1"/>
</dbReference>
<gene>
    <name evidence="2" type="ordered locus">Swoo_2403</name>
</gene>
<dbReference type="KEGG" id="swd:Swoo_2403"/>
<dbReference type="eggNOG" id="COG5470">
    <property type="taxonomic scope" value="Bacteria"/>
</dbReference>
<dbReference type="EMBL" id="CP000961">
    <property type="protein sequence ID" value="ACA86681.1"/>
    <property type="molecule type" value="Genomic_DNA"/>
</dbReference>
<protein>
    <recommendedName>
        <fullName evidence="1">DUF1330 domain-containing protein</fullName>
    </recommendedName>
</protein>
<evidence type="ECO:0000259" key="1">
    <source>
        <dbReference type="Pfam" id="PF07045"/>
    </source>
</evidence>
<dbReference type="InterPro" id="IPR011008">
    <property type="entry name" value="Dimeric_a/b-barrel"/>
</dbReference>
<dbReference type="RefSeq" id="WP_012325023.1">
    <property type="nucleotide sequence ID" value="NC_010506.1"/>
</dbReference>